<name>A0A0D0BBK0_9AGAM</name>
<dbReference type="AlphaFoldDB" id="A0A0D0BBK0"/>
<keyword evidence="2" id="KW-1185">Reference proteome</keyword>
<protein>
    <submittedName>
        <fullName evidence="1">Uncharacterized protein</fullName>
    </submittedName>
</protein>
<accession>A0A0D0BBK0</accession>
<dbReference type="InParanoid" id="A0A0D0BBK0"/>
<proteinExistence type="predicted"/>
<dbReference type="Proteomes" id="UP000054485">
    <property type="component" value="Unassembled WGS sequence"/>
</dbReference>
<evidence type="ECO:0000313" key="2">
    <source>
        <dbReference type="Proteomes" id="UP000054485"/>
    </source>
</evidence>
<dbReference type="HOGENOM" id="CLU_2962422_0_0_1"/>
<evidence type="ECO:0000313" key="1">
    <source>
        <dbReference type="EMBL" id="KIK47109.1"/>
    </source>
</evidence>
<gene>
    <name evidence="1" type="ORF">CY34DRAFT_799644</name>
</gene>
<organism evidence="1 2">
    <name type="scientific">Suillus luteus UH-Slu-Lm8-n1</name>
    <dbReference type="NCBI Taxonomy" id="930992"/>
    <lineage>
        <taxon>Eukaryota</taxon>
        <taxon>Fungi</taxon>
        <taxon>Dikarya</taxon>
        <taxon>Basidiomycota</taxon>
        <taxon>Agaricomycotina</taxon>
        <taxon>Agaricomycetes</taxon>
        <taxon>Agaricomycetidae</taxon>
        <taxon>Boletales</taxon>
        <taxon>Suillineae</taxon>
        <taxon>Suillaceae</taxon>
        <taxon>Suillus</taxon>
    </lineage>
</organism>
<reference evidence="1 2" key="1">
    <citation type="submission" date="2014-04" db="EMBL/GenBank/DDBJ databases">
        <authorList>
            <consortium name="DOE Joint Genome Institute"/>
            <person name="Kuo A."/>
            <person name="Ruytinx J."/>
            <person name="Rineau F."/>
            <person name="Colpaert J."/>
            <person name="Kohler A."/>
            <person name="Nagy L.G."/>
            <person name="Floudas D."/>
            <person name="Copeland A."/>
            <person name="Barry K.W."/>
            <person name="Cichocki N."/>
            <person name="Veneault-Fourrey C."/>
            <person name="LaButti K."/>
            <person name="Lindquist E.A."/>
            <person name="Lipzen A."/>
            <person name="Lundell T."/>
            <person name="Morin E."/>
            <person name="Murat C."/>
            <person name="Sun H."/>
            <person name="Tunlid A."/>
            <person name="Henrissat B."/>
            <person name="Grigoriev I.V."/>
            <person name="Hibbett D.S."/>
            <person name="Martin F."/>
            <person name="Nordberg H.P."/>
            <person name="Cantor M.N."/>
            <person name="Hua S.X."/>
        </authorList>
    </citation>
    <scope>NUCLEOTIDE SEQUENCE [LARGE SCALE GENOMIC DNA]</scope>
    <source>
        <strain evidence="1 2">UH-Slu-Lm8-n1</strain>
    </source>
</reference>
<reference evidence="2" key="2">
    <citation type="submission" date="2015-01" db="EMBL/GenBank/DDBJ databases">
        <title>Evolutionary Origins and Diversification of the Mycorrhizal Mutualists.</title>
        <authorList>
            <consortium name="DOE Joint Genome Institute"/>
            <consortium name="Mycorrhizal Genomics Consortium"/>
            <person name="Kohler A."/>
            <person name="Kuo A."/>
            <person name="Nagy L.G."/>
            <person name="Floudas D."/>
            <person name="Copeland A."/>
            <person name="Barry K.W."/>
            <person name="Cichocki N."/>
            <person name="Veneault-Fourrey C."/>
            <person name="LaButti K."/>
            <person name="Lindquist E.A."/>
            <person name="Lipzen A."/>
            <person name="Lundell T."/>
            <person name="Morin E."/>
            <person name="Murat C."/>
            <person name="Riley R."/>
            <person name="Ohm R."/>
            <person name="Sun H."/>
            <person name="Tunlid A."/>
            <person name="Henrissat B."/>
            <person name="Grigoriev I.V."/>
            <person name="Hibbett D.S."/>
            <person name="Martin F."/>
        </authorList>
    </citation>
    <scope>NUCLEOTIDE SEQUENCE [LARGE SCALE GENOMIC DNA]</scope>
    <source>
        <strain evidence="2">UH-Slu-Lm8-n1</strain>
    </source>
</reference>
<sequence>MDHDAGVMSEFNECMNHQPNLAPPEPPTIDALMTRLSGAQFDRFRRVELGDWLNYGLRQ</sequence>
<dbReference type="EMBL" id="KN835150">
    <property type="protein sequence ID" value="KIK47109.1"/>
    <property type="molecule type" value="Genomic_DNA"/>
</dbReference>